<evidence type="ECO:0000256" key="2">
    <source>
        <dbReference type="ARBA" id="ARBA00008150"/>
    </source>
</evidence>
<feature type="chain" id="PRO_5017679899" description="Sigma E regulatory protein, MucB/RseB" evidence="5">
    <location>
        <begin position="27"/>
        <end position="327"/>
    </location>
</feature>
<organism evidence="8 9">
    <name type="scientific">Alkalilimnicola ehrlichii</name>
    <dbReference type="NCBI Taxonomy" id="351052"/>
    <lineage>
        <taxon>Bacteria</taxon>
        <taxon>Pseudomonadati</taxon>
        <taxon>Pseudomonadota</taxon>
        <taxon>Gammaproteobacteria</taxon>
        <taxon>Chromatiales</taxon>
        <taxon>Ectothiorhodospiraceae</taxon>
        <taxon>Alkalilimnicola</taxon>
    </lineage>
</organism>
<feature type="domain" description="MucB/RseB N-terminal" evidence="6">
    <location>
        <begin position="32"/>
        <end position="206"/>
    </location>
</feature>
<dbReference type="PIRSF" id="PIRSF005427">
    <property type="entry name" value="RseB"/>
    <property type="match status" value="1"/>
</dbReference>
<evidence type="ECO:0000313" key="8">
    <source>
        <dbReference type="EMBL" id="RFA38584.1"/>
    </source>
</evidence>
<protein>
    <recommendedName>
        <fullName evidence="10">Sigma E regulatory protein, MucB/RseB</fullName>
    </recommendedName>
</protein>
<evidence type="ECO:0000313" key="9">
    <source>
        <dbReference type="Proteomes" id="UP000256763"/>
    </source>
</evidence>
<evidence type="ECO:0000256" key="4">
    <source>
        <dbReference type="ARBA" id="ARBA00022764"/>
    </source>
</evidence>
<dbReference type="Pfam" id="PF03888">
    <property type="entry name" value="MucB_RseB"/>
    <property type="match status" value="1"/>
</dbReference>
<dbReference type="GO" id="GO:0030288">
    <property type="term" value="C:outer membrane-bounded periplasmic space"/>
    <property type="evidence" value="ECO:0007669"/>
    <property type="project" value="TreeGrafter"/>
</dbReference>
<evidence type="ECO:0000256" key="5">
    <source>
        <dbReference type="SAM" id="SignalP"/>
    </source>
</evidence>
<feature type="signal peptide" evidence="5">
    <location>
        <begin position="1"/>
        <end position="26"/>
    </location>
</feature>
<sequence>MSDKRRFALMGLLSGLLFSMAGVGWAAQAEEAQHLLERMTQAAKNLNYKGTFVYNHQGKLETMRLIHRADEDGVQERLYSLTGTPREIIRDNEKVTCILPEDQAVRIDWLQNGNPFSELMPADVAPLREHYEFSLQGQDRIADRVAKVVAILPRDEYRYGYRLWMDVDNGLLLRSDLLNESGETVEQLLFTELVVFDSIPDDWLKPGIAGDDFVLYQLERKENSSDTAKPGWQAAGLPPGFKLREHRLRQLSGRQGSVEHFLYSDGLATVSAYIENAAPEQAFTGVSRVGAVSAFGRWEEGVQLTVVGEVPARTVTRIGNSLNPADN</sequence>
<keyword evidence="4" id="KW-0574">Periplasm</keyword>
<dbReference type="InterPro" id="IPR033436">
    <property type="entry name" value="MucB/RseB_C"/>
</dbReference>
<gene>
    <name evidence="8" type="ORF">CAL65_04385</name>
</gene>
<dbReference type="GO" id="GO:0032885">
    <property type="term" value="P:regulation of polysaccharide biosynthetic process"/>
    <property type="evidence" value="ECO:0007669"/>
    <property type="project" value="TreeGrafter"/>
</dbReference>
<proteinExistence type="inferred from homology"/>
<evidence type="ECO:0000256" key="1">
    <source>
        <dbReference type="ARBA" id="ARBA00004418"/>
    </source>
</evidence>
<evidence type="ECO:0000256" key="3">
    <source>
        <dbReference type="ARBA" id="ARBA00022729"/>
    </source>
</evidence>
<comment type="caution">
    <text evidence="8">The sequence shown here is derived from an EMBL/GenBank/DDBJ whole genome shotgun (WGS) entry which is preliminary data.</text>
</comment>
<keyword evidence="3 5" id="KW-0732">Signal</keyword>
<dbReference type="OrthoDB" id="7067274at2"/>
<keyword evidence="9" id="KW-1185">Reference proteome</keyword>
<name>A0A3E0X2X2_9GAMM</name>
<dbReference type="PANTHER" id="PTHR38782:SF1">
    <property type="entry name" value="SIGMA-E FACTOR REGULATORY PROTEIN RSEB"/>
    <property type="match status" value="1"/>
</dbReference>
<dbReference type="PANTHER" id="PTHR38782">
    <property type="match status" value="1"/>
</dbReference>
<dbReference type="Pfam" id="PF17188">
    <property type="entry name" value="MucB_RseB_C"/>
    <property type="match status" value="1"/>
</dbReference>
<comment type="subcellular location">
    <subcellularLocation>
        <location evidence="1">Periplasm</location>
    </subcellularLocation>
</comment>
<dbReference type="Gene3D" id="3.30.200.100">
    <property type="entry name" value="MucB/RseB, C-terminal domain"/>
    <property type="match status" value="1"/>
</dbReference>
<reference evidence="9" key="1">
    <citation type="submission" date="2017-05" db="EMBL/GenBank/DDBJ databases">
        <authorList>
            <person name="Sharma S."/>
            <person name="Sidhu C."/>
            <person name="Pinnaka A.K."/>
        </authorList>
    </citation>
    <scope>NUCLEOTIDE SEQUENCE [LARGE SCALE GENOMIC DNA]</scope>
    <source>
        <strain evidence="9">AK93</strain>
    </source>
</reference>
<feature type="domain" description="MucB/RseB C-terminal" evidence="7">
    <location>
        <begin position="228"/>
        <end position="322"/>
    </location>
</feature>
<evidence type="ECO:0000259" key="7">
    <source>
        <dbReference type="Pfam" id="PF17188"/>
    </source>
</evidence>
<comment type="similarity">
    <text evidence="2">Belongs to the RseB family.</text>
</comment>
<dbReference type="InterPro" id="IPR033434">
    <property type="entry name" value="MucB/RseB_N"/>
</dbReference>
<dbReference type="Proteomes" id="UP000256763">
    <property type="component" value="Unassembled WGS sequence"/>
</dbReference>
<dbReference type="AlphaFoldDB" id="A0A3E0X2X2"/>
<dbReference type="RefSeq" id="WP_116302569.1">
    <property type="nucleotide sequence ID" value="NZ_NFZV01000012.1"/>
</dbReference>
<dbReference type="InterPro" id="IPR005588">
    <property type="entry name" value="MucB_RseB"/>
</dbReference>
<accession>A0A3E0X2X2</accession>
<dbReference type="EMBL" id="NFZW01000003">
    <property type="protein sequence ID" value="RFA38584.1"/>
    <property type="molecule type" value="Genomic_DNA"/>
</dbReference>
<dbReference type="InterPro" id="IPR038484">
    <property type="entry name" value="MucB/RseB_C_sf"/>
</dbReference>
<dbReference type="GO" id="GO:0045152">
    <property type="term" value="F:antisigma factor binding"/>
    <property type="evidence" value="ECO:0007669"/>
    <property type="project" value="TreeGrafter"/>
</dbReference>
<evidence type="ECO:0008006" key="10">
    <source>
        <dbReference type="Google" id="ProtNLM"/>
    </source>
</evidence>
<dbReference type="Gene3D" id="2.50.20.10">
    <property type="entry name" value="Lipoprotein localisation LolA/LolB/LppX"/>
    <property type="match status" value="1"/>
</dbReference>
<evidence type="ECO:0000259" key="6">
    <source>
        <dbReference type="Pfam" id="PF03888"/>
    </source>
</evidence>
<dbReference type="CDD" id="cd16327">
    <property type="entry name" value="RseB"/>
    <property type="match status" value="1"/>
</dbReference>